<accession>A0AAD4MRH5</accession>
<keyword evidence="4 5" id="KW-0472">Membrane</keyword>
<evidence type="ECO:0000256" key="2">
    <source>
        <dbReference type="ARBA" id="ARBA00022692"/>
    </source>
</evidence>
<dbReference type="AlphaFoldDB" id="A0AAD4MRH5"/>
<evidence type="ECO:0000256" key="5">
    <source>
        <dbReference type="SAM" id="Phobius"/>
    </source>
</evidence>
<keyword evidence="6" id="KW-0762">Sugar transport</keyword>
<evidence type="ECO:0000256" key="1">
    <source>
        <dbReference type="ARBA" id="ARBA00004141"/>
    </source>
</evidence>
<evidence type="ECO:0000256" key="4">
    <source>
        <dbReference type="ARBA" id="ARBA00023136"/>
    </source>
</evidence>
<feature type="transmembrane region" description="Helical" evidence="5">
    <location>
        <begin position="382"/>
        <end position="400"/>
    </location>
</feature>
<dbReference type="PANTHER" id="PTHR24064">
    <property type="entry name" value="SOLUTE CARRIER FAMILY 22 MEMBER"/>
    <property type="match status" value="1"/>
</dbReference>
<feature type="transmembrane region" description="Helical" evidence="5">
    <location>
        <begin position="200"/>
        <end position="218"/>
    </location>
</feature>
<keyword evidence="7" id="KW-1185">Reference proteome</keyword>
<feature type="transmembrane region" description="Helical" evidence="5">
    <location>
        <begin position="140"/>
        <end position="158"/>
    </location>
</feature>
<dbReference type="EMBL" id="JAKKPZ010000108">
    <property type="protein sequence ID" value="KAI1701918.1"/>
    <property type="molecule type" value="Genomic_DNA"/>
</dbReference>
<keyword evidence="3 5" id="KW-1133">Transmembrane helix</keyword>
<reference evidence="6" key="1">
    <citation type="submission" date="2022-01" db="EMBL/GenBank/DDBJ databases">
        <title>Genome Sequence Resource for Two Populations of Ditylenchus destructor, the Migratory Endoparasitic Phytonematode.</title>
        <authorList>
            <person name="Zhang H."/>
            <person name="Lin R."/>
            <person name="Xie B."/>
        </authorList>
    </citation>
    <scope>NUCLEOTIDE SEQUENCE</scope>
    <source>
        <strain evidence="6">BazhouSP</strain>
    </source>
</reference>
<gene>
    <name evidence="6" type="ORF">DdX_15785</name>
</gene>
<dbReference type="Gene3D" id="1.20.1250.20">
    <property type="entry name" value="MFS general substrate transporter like domains"/>
    <property type="match status" value="1"/>
</dbReference>
<dbReference type="InterPro" id="IPR036259">
    <property type="entry name" value="MFS_trans_sf"/>
</dbReference>
<feature type="transmembrane region" description="Helical" evidence="5">
    <location>
        <begin position="412"/>
        <end position="435"/>
    </location>
</feature>
<comment type="subcellular location">
    <subcellularLocation>
        <location evidence="1">Membrane</location>
        <topology evidence="1">Multi-pass membrane protein</topology>
    </subcellularLocation>
</comment>
<sequence>MQGLKDLDEVIDIASGGGYGYYQLLFLLTSQYACWSQVANTVAGFFSLGGLIPTYICFDKGFEFRLLPSDIQRNSTASCAMVRQCKNLTTESHWLSMYEEYNWICQPDYIRATVSSLLPIGQFIGYAVSGHLSDYFGRKWVCVLGYGHSLAFGFAAAFSPNWTVYLPLVISDSLITPIFVGASLSLALESVHSRHRLIQGYAFQYTLGYMFAGISAYFTNYWRTHLIVMNGIGVPALLLMIIFFEESPRFLIQRGKHKQSTIVLNNITRFNRKTARRFNEDEIKNIWLATDTDEKLKIGRNRRKKHSFVDLFANKYLAAYAMTQIVTGLTMNLVNTTMLYNIQDLSGNPFINISLMGLLRIWTPFVAVALEKGYTNFGRKKLLVGSQVIVFISFCSMFLVDVFQMNDTARAIGTGAVLAGFITQTGFVYVAYKLYTAELFPTVIRTIALGTFSCTSLLGTVVGPQLIYLKKFWHPAPYFGASMCILTALILAVLLLPETKSSVLTDTIEEARNERKLSCE</sequence>
<evidence type="ECO:0000313" key="7">
    <source>
        <dbReference type="Proteomes" id="UP001201812"/>
    </source>
</evidence>
<feature type="transmembrane region" description="Helical" evidence="5">
    <location>
        <begin position="164"/>
        <end position="188"/>
    </location>
</feature>
<feature type="transmembrane region" description="Helical" evidence="5">
    <location>
        <begin position="308"/>
        <end position="330"/>
    </location>
</feature>
<keyword evidence="2 5" id="KW-0812">Transmembrane</keyword>
<evidence type="ECO:0000313" key="6">
    <source>
        <dbReference type="EMBL" id="KAI1701918.1"/>
    </source>
</evidence>
<feature type="transmembrane region" description="Helical" evidence="5">
    <location>
        <begin position="350"/>
        <end position="370"/>
    </location>
</feature>
<organism evidence="6 7">
    <name type="scientific">Ditylenchus destructor</name>
    <dbReference type="NCBI Taxonomy" id="166010"/>
    <lineage>
        <taxon>Eukaryota</taxon>
        <taxon>Metazoa</taxon>
        <taxon>Ecdysozoa</taxon>
        <taxon>Nematoda</taxon>
        <taxon>Chromadorea</taxon>
        <taxon>Rhabditida</taxon>
        <taxon>Tylenchina</taxon>
        <taxon>Tylenchomorpha</taxon>
        <taxon>Sphaerularioidea</taxon>
        <taxon>Anguinidae</taxon>
        <taxon>Anguininae</taxon>
        <taxon>Ditylenchus</taxon>
    </lineage>
</organism>
<dbReference type="InterPro" id="IPR005828">
    <property type="entry name" value="MFS_sugar_transport-like"/>
</dbReference>
<dbReference type="Pfam" id="PF00083">
    <property type="entry name" value="Sugar_tr"/>
    <property type="match status" value="1"/>
</dbReference>
<keyword evidence="6" id="KW-0813">Transport</keyword>
<protein>
    <submittedName>
        <fullName evidence="6">Sugar transporter domain-containing protein</fullName>
    </submittedName>
</protein>
<name>A0AAD4MRH5_9BILA</name>
<feature type="transmembrane region" description="Helical" evidence="5">
    <location>
        <begin position="447"/>
        <end position="469"/>
    </location>
</feature>
<dbReference type="Proteomes" id="UP001201812">
    <property type="component" value="Unassembled WGS sequence"/>
</dbReference>
<evidence type="ECO:0000256" key="3">
    <source>
        <dbReference type="ARBA" id="ARBA00022989"/>
    </source>
</evidence>
<feature type="transmembrane region" description="Helical" evidence="5">
    <location>
        <begin position="475"/>
        <end position="496"/>
    </location>
</feature>
<feature type="transmembrane region" description="Helical" evidence="5">
    <location>
        <begin position="224"/>
        <end position="244"/>
    </location>
</feature>
<proteinExistence type="predicted"/>
<comment type="caution">
    <text evidence="6">The sequence shown here is derived from an EMBL/GenBank/DDBJ whole genome shotgun (WGS) entry which is preliminary data.</text>
</comment>
<dbReference type="GO" id="GO:0016020">
    <property type="term" value="C:membrane"/>
    <property type="evidence" value="ECO:0007669"/>
    <property type="project" value="UniProtKB-SubCell"/>
</dbReference>
<dbReference type="GO" id="GO:0022857">
    <property type="term" value="F:transmembrane transporter activity"/>
    <property type="evidence" value="ECO:0007669"/>
    <property type="project" value="InterPro"/>
</dbReference>
<dbReference type="SUPFAM" id="SSF103473">
    <property type="entry name" value="MFS general substrate transporter"/>
    <property type="match status" value="1"/>
</dbReference>